<comment type="subcellular location">
    <subcellularLocation>
        <location evidence="2">Cell membrane</location>
        <topology evidence="2">Lipid-anchor</topology>
    </subcellularLocation>
</comment>
<comment type="similarity">
    <text evidence="1 2">Belongs to the outer membrane factor (OMF) (TC 1.B.17) family.</text>
</comment>
<dbReference type="Gene3D" id="1.20.1600.10">
    <property type="entry name" value="Outer membrane efflux proteins (OEP)"/>
    <property type="match status" value="1"/>
</dbReference>
<keyword evidence="2" id="KW-1134">Transmembrane beta strand</keyword>
<dbReference type="SUPFAM" id="SSF56954">
    <property type="entry name" value="Outer membrane efflux proteins (OEP)"/>
    <property type="match status" value="1"/>
</dbReference>
<dbReference type="Pfam" id="PF02321">
    <property type="entry name" value="OEP"/>
    <property type="match status" value="2"/>
</dbReference>
<evidence type="ECO:0000313" key="4">
    <source>
        <dbReference type="Proteomes" id="UP000004728"/>
    </source>
</evidence>
<gene>
    <name evidence="3" type="ORF">Y88_3800</name>
</gene>
<dbReference type="Gene3D" id="2.20.200.10">
    <property type="entry name" value="Outer membrane efflux proteins (OEP)"/>
    <property type="match status" value="1"/>
</dbReference>
<dbReference type="STRING" id="983920.Y88_3800"/>
<keyword evidence="2" id="KW-0472">Membrane</keyword>
<dbReference type="PANTHER" id="PTHR30203">
    <property type="entry name" value="OUTER MEMBRANE CATION EFFLUX PROTEIN"/>
    <property type="match status" value="1"/>
</dbReference>
<dbReference type="NCBIfam" id="TIGR01845">
    <property type="entry name" value="outer_NodT"/>
    <property type="match status" value="1"/>
</dbReference>
<dbReference type="AlphaFoldDB" id="F1ZD23"/>
<proteinExistence type="inferred from homology"/>
<accession>F1ZD23</accession>
<dbReference type="InterPro" id="IPR010131">
    <property type="entry name" value="MdtP/NodT-like"/>
</dbReference>
<keyword evidence="2" id="KW-0732">Signal</keyword>
<dbReference type="GO" id="GO:0005886">
    <property type="term" value="C:plasma membrane"/>
    <property type="evidence" value="ECO:0007669"/>
    <property type="project" value="UniProtKB-SubCell"/>
</dbReference>
<sequence>MARLAPLLVPLALAGCSLAPKPRSLAISTPDTFAETPANWAQATPLDGSDRGEWWAGFGDPVLDDLETRAAKASPTLEAALARREEARAVLHQQAAQYLPEIDATASAARNRVARDRPLSAGHSATYDDYRIGSQLSYEVDLWGRVRNSVAAARAESKASDADLASIRLSLQASVADAYARLRGLDAEEDLLIRSVEAYTRALDLTRKRHEGGVATGLDENRARTVLGNARAQVSDVAAQRAATEHELAALVGEVASGFRIAPVPRVVDAPAVPVGTPSTLIQRRPDISAAERRVAAANARIGVARAALFPTVTLGLAGGFESTGSGLLSSPNAFWALGPLGVSAPIFDAGKRIAGVRLARAQLDEAAANYRTSVLTAFREVEDALAAARQLKLEAVDQKAAAEAAEASSRLAFTRYREGAANYFEVVTAQTDALTAQRAFLTVQTRRAQATVAIVRALGGPIECGTGCGVKPAR</sequence>
<keyword evidence="2" id="KW-0812">Transmembrane</keyword>
<dbReference type="InParanoid" id="F1ZD23"/>
<comment type="caution">
    <text evidence="3">The sequence shown here is derived from an EMBL/GenBank/DDBJ whole genome shotgun (WGS) entry which is preliminary data.</text>
</comment>
<dbReference type="RefSeq" id="WP_008071314.1">
    <property type="nucleotide sequence ID" value="NZ_AQWK01000004.1"/>
</dbReference>
<organism evidence="3 4">
    <name type="scientific">Novosphingobium nitrogenifigens DSM 19370</name>
    <dbReference type="NCBI Taxonomy" id="983920"/>
    <lineage>
        <taxon>Bacteria</taxon>
        <taxon>Pseudomonadati</taxon>
        <taxon>Pseudomonadota</taxon>
        <taxon>Alphaproteobacteria</taxon>
        <taxon>Sphingomonadales</taxon>
        <taxon>Sphingomonadaceae</taxon>
        <taxon>Novosphingobium</taxon>
    </lineage>
</organism>
<feature type="signal peptide" evidence="2">
    <location>
        <begin position="1"/>
        <end position="19"/>
    </location>
</feature>
<evidence type="ECO:0000256" key="2">
    <source>
        <dbReference type="RuleBase" id="RU362097"/>
    </source>
</evidence>
<keyword evidence="4" id="KW-1185">Reference proteome</keyword>
<keyword evidence="2" id="KW-0564">Palmitate</keyword>
<dbReference type="eggNOG" id="COG1538">
    <property type="taxonomic scope" value="Bacteria"/>
</dbReference>
<dbReference type="GO" id="GO:0015562">
    <property type="term" value="F:efflux transmembrane transporter activity"/>
    <property type="evidence" value="ECO:0007669"/>
    <property type="project" value="InterPro"/>
</dbReference>
<dbReference type="OrthoDB" id="9783100at2"/>
<feature type="chain" id="PRO_5001438441" evidence="2">
    <location>
        <begin position="20"/>
        <end position="475"/>
    </location>
</feature>
<evidence type="ECO:0000313" key="3">
    <source>
        <dbReference type="EMBL" id="EGD57490.1"/>
    </source>
</evidence>
<evidence type="ECO:0000256" key="1">
    <source>
        <dbReference type="ARBA" id="ARBA00007613"/>
    </source>
</evidence>
<dbReference type="Proteomes" id="UP000004728">
    <property type="component" value="Unassembled WGS sequence"/>
</dbReference>
<dbReference type="InterPro" id="IPR003423">
    <property type="entry name" value="OMP_efflux"/>
</dbReference>
<name>F1ZD23_9SPHN</name>
<dbReference type="EMBL" id="AEWJ01000065">
    <property type="protein sequence ID" value="EGD57490.1"/>
    <property type="molecule type" value="Genomic_DNA"/>
</dbReference>
<protein>
    <submittedName>
        <fullName evidence="3">RND efflux system outer membrane lipoprotein</fullName>
    </submittedName>
</protein>
<reference evidence="3 4" key="1">
    <citation type="journal article" date="2012" name="J. Bacteriol.">
        <title>Draft Genome Sequence of Novosphingobium nitrogenifigens Y88T.</title>
        <authorList>
            <person name="Strabala T.J."/>
            <person name="Macdonald L."/>
            <person name="Liu V."/>
            <person name="Smit A.M."/>
        </authorList>
    </citation>
    <scope>NUCLEOTIDE SEQUENCE [LARGE SCALE GENOMIC DNA]</scope>
    <source>
        <strain evidence="3 4">DSM 19370</strain>
    </source>
</reference>
<dbReference type="PROSITE" id="PS51257">
    <property type="entry name" value="PROKAR_LIPOPROTEIN"/>
    <property type="match status" value="1"/>
</dbReference>
<keyword evidence="2 3" id="KW-0449">Lipoprotein</keyword>
<dbReference type="HOGENOM" id="CLU_012817_13_1_5"/>
<dbReference type="PANTHER" id="PTHR30203:SF33">
    <property type="entry name" value="BLR4455 PROTEIN"/>
    <property type="match status" value="1"/>
</dbReference>